<name>A0ABW1F488_9ACTN</name>
<evidence type="ECO:0000313" key="2">
    <source>
        <dbReference type="Proteomes" id="UP001596067"/>
    </source>
</evidence>
<sequence>MGDGIRWLPEGGETGYLSGVTMARGIDAQELALRMGAQPGAGTEPITDAEVLQLDMLIYRPGDRGDAIVRVGEHAGWAFAFEYGDSTGSERLEEISRGGVEVVHYTPVREHPPALVCYARDGRHVCGFGLGEESTRWGEEPDLLLPALVAADILNPDGDTCRRPDDEHYTARNRRTLAVVEDHFGLDLPQALLTQALLPAHAVMGTPDMTTEDPDFDAAHAWATANGHPLPTGRLRLLPDVTRQAYRHATRH</sequence>
<keyword evidence="2" id="KW-1185">Reference proteome</keyword>
<gene>
    <name evidence="1" type="ORF">ACFP0N_29800</name>
</gene>
<dbReference type="EMBL" id="JBHSOD010000052">
    <property type="protein sequence ID" value="MFC5889171.1"/>
    <property type="molecule type" value="Genomic_DNA"/>
</dbReference>
<accession>A0ABW1F488</accession>
<reference evidence="2" key="1">
    <citation type="journal article" date="2019" name="Int. J. Syst. Evol. Microbiol.">
        <title>The Global Catalogue of Microorganisms (GCM) 10K type strain sequencing project: providing services to taxonomists for standard genome sequencing and annotation.</title>
        <authorList>
            <consortium name="The Broad Institute Genomics Platform"/>
            <consortium name="The Broad Institute Genome Sequencing Center for Infectious Disease"/>
            <person name="Wu L."/>
            <person name="Ma J."/>
        </authorList>
    </citation>
    <scope>NUCLEOTIDE SEQUENCE [LARGE SCALE GENOMIC DNA]</scope>
    <source>
        <strain evidence="2">CGMCC 4.1469</strain>
    </source>
</reference>
<protein>
    <submittedName>
        <fullName evidence="1">DUF6461 domain-containing protein</fullName>
    </submittedName>
</protein>
<proteinExistence type="predicted"/>
<comment type="caution">
    <text evidence="1">The sequence shown here is derived from an EMBL/GenBank/DDBJ whole genome shotgun (WGS) entry which is preliminary data.</text>
</comment>
<evidence type="ECO:0000313" key="1">
    <source>
        <dbReference type="EMBL" id="MFC5889171.1"/>
    </source>
</evidence>
<organism evidence="1 2">
    <name type="scientific">Kitasatospora aburaviensis</name>
    <dbReference type="NCBI Taxonomy" id="67265"/>
    <lineage>
        <taxon>Bacteria</taxon>
        <taxon>Bacillati</taxon>
        <taxon>Actinomycetota</taxon>
        <taxon>Actinomycetes</taxon>
        <taxon>Kitasatosporales</taxon>
        <taxon>Streptomycetaceae</taxon>
        <taxon>Kitasatospora</taxon>
    </lineage>
</organism>
<dbReference type="InterPro" id="IPR045592">
    <property type="entry name" value="DUF6461"/>
</dbReference>
<dbReference type="RefSeq" id="WP_345328263.1">
    <property type="nucleotide sequence ID" value="NZ_BAAAVH010000016.1"/>
</dbReference>
<dbReference type="Proteomes" id="UP001596067">
    <property type="component" value="Unassembled WGS sequence"/>
</dbReference>
<dbReference type="Pfam" id="PF20062">
    <property type="entry name" value="DUF6461"/>
    <property type="match status" value="1"/>
</dbReference>